<gene>
    <name evidence="5" type="ORF">LDAN0321_LOCUS18093</name>
</gene>
<name>A0A7S2PKS0_9STRA</name>
<feature type="signal peptide" evidence="4">
    <location>
        <begin position="1"/>
        <end position="35"/>
    </location>
</feature>
<feature type="chain" id="PRO_5030504448" description="Carbohydrate kinase FGGY C-terminal domain-containing protein" evidence="4">
    <location>
        <begin position="36"/>
        <end position="514"/>
    </location>
</feature>
<reference evidence="5" key="1">
    <citation type="submission" date="2021-01" db="EMBL/GenBank/DDBJ databases">
        <authorList>
            <person name="Corre E."/>
            <person name="Pelletier E."/>
            <person name="Niang G."/>
            <person name="Scheremetjew M."/>
            <person name="Finn R."/>
            <person name="Kale V."/>
            <person name="Holt S."/>
            <person name="Cochrane G."/>
            <person name="Meng A."/>
            <person name="Brown T."/>
            <person name="Cohen L."/>
        </authorList>
    </citation>
    <scope>NUCLEOTIDE SEQUENCE</scope>
    <source>
        <strain evidence="5">B650</strain>
    </source>
</reference>
<keyword evidence="4" id="KW-0732">Signal</keyword>
<evidence type="ECO:0000256" key="3">
    <source>
        <dbReference type="ARBA" id="ARBA00022777"/>
    </source>
</evidence>
<evidence type="ECO:0000256" key="4">
    <source>
        <dbReference type="SAM" id="SignalP"/>
    </source>
</evidence>
<dbReference type="GO" id="GO:0005997">
    <property type="term" value="P:xylulose metabolic process"/>
    <property type="evidence" value="ECO:0007669"/>
    <property type="project" value="TreeGrafter"/>
</dbReference>
<keyword evidence="3" id="KW-0418">Kinase</keyword>
<protein>
    <recommendedName>
        <fullName evidence="6">Carbohydrate kinase FGGY C-terminal domain-containing protein</fullName>
    </recommendedName>
</protein>
<dbReference type="PANTHER" id="PTHR10196">
    <property type="entry name" value="SUGAR KINASE"/>
    <property type="match status" value="1"/>
</dbReference>
<keyword evidence="2" id="KW-0808">Transferase</keyword>
<dbReference type="AlphaFoldDB" id="A0A7S2PKS0"/>
<organism evidence="5">
    <name type="scientific">Leptocylindrus danicus</name>
    <dbReference type="NCBI Taxonomy" id="163516"/>
    <lineage>
        <taxon>Eukaryota</taxon>
        <taxon>Sar</taxon>
        <taxon>Stramenopiles</taxon>
        <taxon>Ochrophyta</taxon>
        <taxon>Bacillariophyta</taxon>
        <taxon>Coscinodiscophyceae</taxon>
        <taxon>Chaetocerotophycidae</taxon>
        <taxon>Leptocylindrales</taxon>
        <taxon>Leptocylindraceae</taxon>
        <taxon>Leptocylindrus</taxon>
    </lineage>
</organism>
<dbReference type="SUPFAM" id="SSF53067">
    <property type="entry name" value="Actin-like ATPase domain"/>
    <property type="match status" value="2"/>
</dbReference>
<dbReference type="PANTHER" id="PTHR10196:SF80">
    <property type="entry name" value="D-RIBULOSE KINASE"/>
    <property type="match status" value="1"/>
</dbReference>
<evidence type="ECO:0008006" key="6">
    <source>
        <dbReference type="Google" id="ProtNLM"/>
    </source>
</evidence>
<dbReference type="GO" id="GO:0004856">
    <property type="term" value="F:D-xylulokinase activity"/>
    <property type="evidence" value="ECO:0007669"/>
    <property type="project" value="TreeGrafter"/>
</dbReference>
<proteinExistence type="inferred from homology"/>
<accession>A0A7S2PKS0</accession>
<evidence type="ECO:0000256" key="2">
    <source>
        <dbReference type="ARBA" id="ARBA00022679"/>
    </source>
</evidence>
<evidence type="ECO:0000256" key="1">
    <source>
        <dbReference type="ARBA" id="ARBA00009156"/>
    </source>
</evidence>
<dbReference type="GO" id="GO:0005829">
    <property type="term" value="C:cytosol"/>
    <property type="evidence" value="ECO:0007669"/>
    <property type="project" value="TreeGrafter"/>
</dbReference>
<dbReference type="EMBL" id="HBGY01029193">
    <property type="protein sequence ID" value="CAD9605320.1"/>
    <property type="molecule type" value="Transcribed_RNA"/>
</dbReference>
<dbReference type="CDD" id="cd07783">
    <property type="entry name" value="ASKHA_NBD_FGGY_SePSK_AtXK1-like"/>
    <property type="match status" value="1"/>
</dbReference>
<dbReference type="Gene3D" id="3.30.420.40">
    <property type="match status" value="2"/>
</dbReference>
<dbReference type="InterPro" id="IPR043129">
    <property type="entry name" value="ATPase_NBD"/>
</dbReference>
<evidence type="ECO:0000313" key="5">
    <source>
        <dbReference type="EMBL" id="CAD9605320.1"/>
    </source>
</evidence>
<comment type="similarity">
    <text evidence="1">Belongs to the FGGY kinase family.</text>
</comment>
<sequence length="514" mass="56255">MMHRNKPLTSRSTPNRFLIPTFLWTTLSLLSITNAMTSSSSGYFIGFDFGTSGARISVINRNNDRAIEIDNEVHSDSIVWQKSCDDADEWINAMHLLLSRVPTEMLRDTKAICASGTSASCVLVEKATGKVSRKPRMYDYDVGNSSFGLNAMDRLGKYAPSRHTAKARTSSLAKLISWHEEEHLYENDDGTNDNAEVLAHQADFLAMHLMSHGTSRKNYEVVSDWHNCLKLGYDVRKLEWPSWLKTCLSEAGISLNVLPSKVVSPGMPIGTISPSLASRYDISKDAQIIAGTTDSNAAFFAAAGTCPTFGVAVTSLGSTLAMKVLSKSFCEDADLGVYSHRFPAFTEEHEVGEAWLIGGASNTGCGVLRQVGFSNDELQYLSMEIDPTEVSPLEYYPLTKKGERFPIADSEKLPILEPVPASRKDFLHGILQAITNIEVKGFSVLGKLGASPALPTLVLTCGGGSNNDMWLQMRENRLNILTQRSENATERVKVRKAENTEASYGAAILAAATF</sequence>